<dbReference type="Gramene" id="KGN64936">
    <property type="protein sequence ID" value="KGN64936"/>
    <property type="gene ID" value="Csa_1G164700"/>
</dbReference>
<organism evidence="1 2">
    <name type="scientific">Cucumis sativus</name>
    <name type="common">Cucumber</name>
    <dbReference type="NCBI Taxonomy" id="3659"/>
    <lineage>
        <taxon>Eukaryota</taxon>
        <taxon>Viridiplantae</taxon>
        <taxon>Streptophyta</taxon>
        <taxon>Embryophyta</taxon>
        <taxon>Tracheophyta</taxon>
        <taxon>Spermatophyta</taxon>
        <taxon>Magnoliopsida</taxon>
        <taxon>eudicotyledons</taxon>
        <taxon>Gunneridae</taxon>
        <taxon>Pentapetalae</taxon>
        <taxon>rosids</taxon>
        <taxon>fabids</taxon>
        <taxon>Cucurbitales</taxon>
        <taxon>Cucurbitaceae</taxon>
        <taxon>Benincaseae</taxon>
        <taxon>Cucumis</taxon>
    </lineage>
</organism>
<name>A0A0A0LY95_CUCSA</name>
<reference evidence="1 2" key="2">
    <citation type="journal article" date="2009" name="PLoS ONE">
        <title>An integrated genetic and cytogenetic map of the cucumber genome.</title>
        <authorList>
            <person name="Ren Y."/>
            <person name="Zhang Z."/>
            <person name="Liu J."/>
            <person name="Staub J.E."/>
            <person name="Han Y."/>
            <person name="Cheng Z."/>
            <person name="Li X."/>
            <person name="Lu J."/>
            <person name="Miao H."/>
            <person name="Kang H."/>
            <person name="Xie B."/>
            <person name="Gu X."/>
            <person name="Wang X."/>
            <person name="Du Y."/>
            <person name="Jin W."/>
            <person name="Huang S."/>
        </authorList>
    </citation>
    <scope>NUCLEOTIDE SEQUENCE [LARGE SCALE GENOMIC DNA]</scope>
    <source>
        <strain evidence="2">cv. 9930</strain>
    </source>
</reference>
<reference evidence="1 2" key="3">
    <citation type="journal article" date="2010" name="BMC Genomics">
        <title>Transcriptome sequencing and comparative analysis of cucumber flowers with different sex types.</title>
        <authorList>
            <person name="Guo S."/>
            <person name="Zheng Y."/>
            <person name="Joung J.G."/>
            <person name="Liu S."/>
            <person name="Zhang Z."/>
            <person name="Crasta O.R."/>
            <person name="Sobral B.W."/>
            <person name="Xu Y."/>
            <person name="Huang S."/>
            <person name="Fei Z."/>
        </authorList>
    </citation>
    <scope>NUCLEOTIDE SEQUENCE [LARGE SCALE GENOMIC DNA]</scope>
    <source>
        <strain evidence="2">cv. 9930</strain>
    </source>
</reference>
<evidence type="ECO:0000313" key="1">
    <source>
        <dbReference type="EMBL" id="KGN64936.1"/>
    </source>
</evidence>
<keyword evidence="2" id="KW-1185">Reference proteome</keyword>
<dbReference type="AlphaFoldDB" id="A0A0A0LY95"/>
<accession>A0A0A0LY95</accession>
<protein>
    <submittedName>
        <fullName evidence="1">Uncharacterized protein</fullName>
    </submittedName>
</protein>
<sequence>MARLPRRRRAVAASVYLLCLVLATFLSFSTSFSGSPLSDWSQFTLPPIIACVSASLNTFEHQPSYQSPFG</sequence>
<proteinExistence type="predicted"/>
<reference evidence="1 2" key="4">
    <citation type="journal article" date="2011" name="BMC Genomics">
        <title>RNA-Seq improves annotation of protein-coding genes in the cucumber genome.</title>
        <authorList>
            <person name="Li Z."/>
            <person name="Zhang Z."/>
            <person name="Yan P."/>
            <person name="Huang S."/>
            <person name="Fei Z."/>
            <person name="Lin K."/>
        </authorList>
    </citation>
    <scope>NUCLEOTIDE SEQUENCE [LARGE SCALE GENOMIC DNA]</scope>
    <source>
        <strain evidence="2">cv. 9930</strain>
    </source>
</reference>
<evidence type="ECO:0000313" key="2">
    <source>
        <dbReference type="Proteomes" id="UP000029981"/>
    </source>
</evidence>
<reference evidence="1 2" key="1">
    <citation type="journal article" date="2009" name="Nat. Genet.">
        <title>The genome of the cucumber, Cucumis sativus L.</title>
        <authorList>
            <person name="Huang S."/>
            <person name="Li R."/>
            <person name="Zhang Z."/>
            <person name="Li L."/>
            <person name="Gu X."/>
            <person name="Fan W."/>
            <person name="Lucas W.J."/>
            <person name="Wang X."/>
            <person name="Xie B."/>
            <person name="Ni P."/>
            <person name="Ren Y."/>
            <person name="Zhu H."/>
            <person name="Li J."/>
            <person name="Lin K."/>
            <person name="Jin W."/>
            <person name="Fei Z."/>
            <person name="Li G."/>
            <person name="Staub J."/>
            <person name="Kilian A."/>
            <person name="van der Vossen E.A."/>
            <person name="Wu Y."/>
            <person name="Guo J."/>
            <person name="He J."/>
            <person name="Jia Z."/>
            <person name="Ren Y."/>
            <person name="Tian G."/>
            <person name="Lu Y."/>
            <person name="Ruan J."/>
            <person name="Qian W."/>
            <person name="Wang M."/>
            <person name="Huang Q."/>
            <person name="Li B."/>
            <person name="Xuan Z."/>
            <person name="Cao J."/>
            <person name="Asan"/>
            <person name="Wu Z."/>
            <person name="Zhang J."/>
            <person name="Cai Q."/>
            <person name="Bai Y."/>
            <person name="Zhao B."/>
            <person name="Han Y."/>
            <person name="Li Y."/>
            <person name="Li X."/>
            <person name="Wang S."/>
            <person name="Shi Q."/>
            <person name="Liu S."/>
            <person name="Cho W.K."/>
            <person name="Kim J.Y."/>
            <person name="Xu Y."/>
            <person name="Heller-Uszynska K."/>
            <person name="Miao H."/>
            <person name="Cheng Z."/>
            <person name="Zhang S."/>
            <person name="Wu J."/>
            <person name="Yang Y."/>
            <person name="Kang H."/>
            <person name="Li M."/>
            <person name="Liang H."/>
            <person name="Ren X."/>
            <person name="Shi Z."/>
            <person name="Wen M."/>
            <person name="Jian M."/>
            <person name="Yang H."/>
            <person name="Zhang G."/>
            <person name="Yang Z."/>
            <person name="Chen R."/>
            <person name="Liu S."/>
            <person name="Li J."/>
            <person name="Ma L."/>
            <person name="Liu H."/>
            <person name="Zhou Y."/>
            <person name="Zhao J."/>
            <person name="Fang X."/>
            <person name="Li G."/>
            <person name="Fang L."/>
            <person name="Li Y."/>
            <person name="Liu D."/>
            <person name="Zheng H."/>
            <person name="Zhang Y."/>
            <person name="Qin N."/>
            <person name="Li Z."/>
            <person name="Yang G."/>
            <person name="Yang S."/>
            <person name="Bolund L."/>
            <person name="Kristiansen K."/>
            <person name="Zheng H."/>
            <person name="Li S."/>
            <person name="Zhang X."/>
            <person name="Yang H."/>
            <person name="Wang J."/>
            <person name="Sun R."/>
            <person name="Zhang B."/>
            <person name="Jiang S."/>
            <person name="Wang J."/>
            <person name="Du Y."/>
            <person name="Li S."/>
        </authorList>
    </citation>
    <scope>NUCLEOTIDE SEQUENCE [LARGE SCALE GENOMIC DNA]</scope>
    <source>
        <strain evidence="2">cv. 9930</strain>
    </source>
</reference>
<gene>
    <name evidence="1" type="ORF">Csa_1G164700</name>
</gene>
<dbReference type="EMBL" id="CM002922">
    <property type="protein sequence ID" value="KGN64936.1"/>
    <property type="molecule type" value="Genomic_DNA"/>
</dbReference>
<dbReference type="Proteomes" id="UP000029981">
    <property type="component" value="Chromosome 1"/>
</dbReference>